<reference evidence="8" key="1">
    <citation type="submission" date="2018-10" db="EMBL/GenBank/DDBJ databases">
        <title>Population genomic analysis revealed the cold adaptation of white poplar.</title>
        <authorList>
            <person name="Liu Y.-J."/>
        </authorList>
    </citation>
    <scope>NUCLEOTIDE SEQUENCE [LARGE SCALE GENOMIC DNA]</scope>
    <source>
        <strain evidence="8">PAL-ZL1</strain>
    </source>
</reference>
<organism evidence="8">
    <name type="scientific">Populus alba</name>
    <name type="common">White poplar</name>
    <dbReference type="NCBI Taxonomy" id="43335"/>
    <lineage>
        <taxon>Eukaryota</taxon>
        <taxon>Viridiplantae</taxon>
        <taxon>Streptophyta</taxon>
        <taxon>Embryophyta</taxon>
        <taxon>Tracheophyta</taxon>
        <taxon>Spermatophyta</taxon>
        <taxon>Magnoliopsida</taxon>
        <taxon>eudicotyledons</taxon>
        <taxon>Gunneridae</taxon>
        <taxon>Pentapetalae</taxon>
        <taxon>rosids</taxon>
        <taxon>fabids</taxon>
        <taxon>Malpighiales</taxon>
        <taxon>Salicaceae</taxon>
        <taxon>Saliceae</taxon>
        <taxon>Populus</taxon>
    </lineage>
</organism>
<dbReference type="UniPathway" id="UPA00143"/>
<keyword evidence="4 6" id="KW-0862">Zinc</keyword>
<comment type="catalytic activity">
    <reaction evidence="6">
        <text>S-ubiquitinyl-[E2 ubiquitin-conjugating enzyme]-L-cysteine + [acceptor protein]-L-lysine = [E2 ubiquitin-conjugating enzyme]-L-cysteine + N(6)-ubiquitinyl-[acceptor protein]-L-lysine.</text>
        <dbReference type="EC" id="2.3.2.27"/>
    </reaction>
</comment>
<proteinExistence type="inferred from homology"/>
<evidence type="ECO:0000256" key="2">
    <source>
        <dbReference type="ARBA" id="ARBA00022723"/>
    </source>
</evidence>
<comment type="caution">
    <text evidence="8">The sequence shown here is derived from an EMBL/GenBank/DDBJ whole genome shotgun (WGS) entry which is preliminary data.</text>
</comment>
<name>A0A4V6A8Z2_POPAL</name>
<evidence type="ECO:0000256" key="5">
    <source>
        <dbReference type="ARBA" id="ARBA00023242"/>
    </source>
</evidence>
<keyword evidence="6" id="KW-0808">Transferase</keyword>
<evidence type="ECO:0000256" key="6">
    <source>
        <dbReference type="RuleBase" id="RU365038"/>
    </source>
</evidence>
<dbReference type="GO" id="GO:0033503">
    <property type="term" value="C:HULC complex"/>
    <property type="evidence" value="ECO:0007669"/>
    <property type="project" value="TreeGrafter"/>
</dbReference>
<evidence type="ECO:0000256" key="7">
    <source>
        <dbReference type="SAM" id="Coils"/>
    </source>
</evidence>
<dbReference type="GO" id="GO:0008270">
    <property type="term" value="F:zinc ion binding"/>
    <property type="evidence" value="ECO:0007669"/>
    <property type="project" value="UniProtKB-KW"/>
</dbReference>
<feature type="coiled-coil region" evidence="7">
    <location>
        <begin position="231"/>
        <end position="258"/>
    </location>
</feature>
<dbReference type="GO" id="GO:0005634">
    <property type="term" value="C:nucleus"/>
    <property type="evidence" value="ECO:0007669"/>
    <property type="project" value="UniProtKB-SubCell"/>
</dbReference>
<comment type="subcellular location">
    <subcellularLocation>
        <location evidence="1 6">Nucleus</location>
    </subcellularLocation>
</comment>
<accession>A0A4V6A8Z2</accession>
<dbReference type="InterPro" id="IPR013956">
    <property type="entry name" value="E3_ubiquit_lig_Bre1"/>
</dbReference>
<feature type="coiled-coil region" evidence="7">
    <location>
        <begin position="168"/>
        <end position="195"/>
    </location>
</feature>
<comment type="similarity">
    <text evidence="6">Belongs to the BRE1 family.</text>
</comment>
<keyword evidence="3 6" id="KW-0863">Zinc-finger</keyword>
<keyword evidence="5 6" id="KW-0539">Nucleus</keyword>
<evidence type="ECO:0000256" key="4">
    <source>
        <dbReference type="ARBA" id="ARBA00022833"/>
    </source>
</evidence>
<gene>
    <name evidence="8" type="ORF">D5086_0000137100</name>
</gene>
<dbReference type="STRING" id="43335.A0A4V6A8Z2"/>
<keyword evidence="2 6" id="KW-0479">Metal-binding</keyword>
<evidence type="ECO:0000256" key="3">
    <source>
        <dbReference type="ARBA" id="ARBA00022771"/>
    </source>
</evidence>
<dbReference type="PANTHER" id="PTHR23163">
    <property type="entry name" value="RING FINGER PROTEIN-RELATED"/>
    <property type="match status" value="1"/>
</dbReference>
<comment type="pathway">
    <text evidence="6">Protein modification; protein ubiquitination.</text>
</comment>
<dbReference type="AlphaFoldDB" id="A0A4V6A8Z2"/>
<dbReference type="EC" id="2.3.2.27" evidence="6"/>
<evidence type="ECO:0000256" key="1">
    <source>
        <dbReference type="ARBA" id="ARBA00004123"/>
    </source>
</evidence>
<dbReference type="PANTHER" id="PTHR23163:SF8">
    <property type="entry name" value="E3 UBIQUITIN-PROTEIN LIGASE BRE1-LIKE 2"/>
    <property type="match status" value="1"/>
</dbReference>
<dbReference type="GO" id="GO:0006325">
    <property type="term" value="P:chromatin organization"/>
    <property type="evidence" value="ECO:0007669"/>
    <property type="project" value="UniProtKB-KW"/>
</dbReference>
<dbReference type="EMBL" id="RCHU01000439">
    <property type="protein sequence ID" value="TKS05016.1"/>
    <property type="molecule type" value="Genomic_DNA"/>
</dbReference>
<dbReference type="GO" id="GO:0061630">
    <property type="term" value="F:ubiquitin protein ligase activity"/>
    <property type="evidence" value="ECO:0007669"/>
    <property type="project" value="UniProtKB-EC"/>
</dbReference>
<protein>
    <recommendedName>
        <fullName evidence="6">E3 ubiquitin protein ligase</fullName>
        <ecNumber evidence="6">2.3.2.27</ecNumber>
    </recommendedName>
</protein>
<keyword evidence="6" id="KW-0156">Chromatin regulator</keyword>
<keyword evidence="6" id="KW-0833">Ubl conjugation pathway</keyword>
<dbReference type="GO" id="GO:0016567">
    <property type="term" value="P:protein ubiquitination"/>
    <property type="evidence" value="ECO:0007669"/>
    <property type="project" value="UniProtKB-UniRule"/>
</dbReference>
<evidence type="ECO:0000313" key="8">
    <source>
        <dbReference type="EMBL" id="TKS05016.1"/>
    </source>
</evidence>
<sequence>MLQLGYILQLQVKILAADCLSELENQAISKELEDLERMNSRMTNIYIHLISTVYLELRVKAAIEAEAACHQRLSATEAERAELRAKLDASERDVFELKKPSKVKIRRLRSLAKHMKICRHKTNTYCSKSVSSREVVARSNTSCVLIPQEGLGFSLSHARGGQAPAKHLQQVNASVESLKSRIAHSEEQMKHYVIEAVRSTKEDRHLAINLESALLELMDAEKELKWLKYAVSSSQKEYDQIQKKIDEIQTELVSERKTTFCKPNIYLVRDFP</sequence>
<keyword evidence="6 7" id="KW-0175">Coiled coil</keyword>